<dbReference type="InterPro" id="IPR041735">
    <property type="entry name" value="4OHPhenylPyrv_dOase_C"/>
</dbReference>
<dbReference type="SUPFAM" id="SSF54593">
    <property type="entry name" value="Glyoxalase/Bleomycin resistance protein/Dihydroxybiphenyl dioxygenase"/>
    <property type="match status" value="1"/>
</dbReference>
<dbReference type="Proteomes" id="UP001066276">
    <property type="component" value="Chromosome 4_1"/>
</dbReference>
<comment type="cofactor">
    <cofactor evidence="9">
        <name>Fe cation</name>
        <dbReference type="ChEBI" id="CHEBI:24875"/>
    </cofactor>
    <text evidence="9">Binds 1 Fe cation per subunit.</text>
</comment>
<comment type="catalytic activity">
    <reaction evidence="7">
        <text>3-(4-hydroxyphenyl)pyruvate + O2 = homogentisate + CO2</text>
        <dbReference type="Rhea" id="RHEA:16189"/>
        <dbReference type="ChEBI" id="CHEBI:15379"/>
        <dbReference type="ChEBI" id="CHEBI:16169"/>
        <dbReference type="ChEBI" id="CHEBI:16526"/>
        <dbReference type="ChEBI" id="CHEBI:36242"/>
        <dbReference type="EC" id="1.13.11.27"/>
    </reaction>
    <physiologicalReaction direction="left-to-right" evidence="7">
        <dbReference type="Rhea" id="RHEA:16190"/>
    </physiologicalReaction>
</comment>
<dbReference type="PANTHER" id="PTHR11959">
    <property type="entry name" value="4-HYDROXYPHENYLPYRUVATE DIOXYGENASE"/>
    <property type="match status" value="1"/>
</dbReference>
<evidence type="ECO:0000256" key="7">
    <source>
        <dbReference type="ARBA" id="ARBA00048047"/>
    </source>
</evidence>
<reference evidence="11" key="1">
    <citation type="journal article" date="2022" name="bioRxiv">
        <title>Sequencing and chromosome-scale assembly of the giantPleurodeles waltlgenome.</title>
        <authorList>
            <person name="Brown T."/>
            <person name="Elewa A."/>
            <person name="Iarovenko S."/>
            <person name="Subramanian E."/>
            <person name="Araus A.J."/>
            <person name="Petzold A."/>
            <person name="Susuki M."/>
            <person name="Suzuki K.-i.T."/>
            <person name="Hayashi T."/>
            <person name="Toyoda A."/>
            <person name="Oliveira C."/>
            <person name="Osipova E."/>
            <person name="Leigh N.D."/>
            <person name="Simon A."/>
            <person name="Yun M.H."/>
        </authorList>
    </citation>
    <scope>NUCLEOTIDE SEQUENCE</scope>
    <source>
        <strain evidence="11">20211129_DDA</strain>
        <tissue evidence="11">Liver</tissue>
    </source>
</reference>
<evidence type="ECO:0000256" key="9">
    <source>
        <dbReference type="PIRSR" id="PIRSR009283-1"/>
    </source>
</evidence>
<dbReference type="PANTHER" id="PTHR11959:SF10">
    <property type="entry name" value="4-HYDROXYPHENYLPYRUVATE DIOXYGENASE-LIKE PROTEIN"/>
    <property type="match status" value="1"/>
</dbReference>
<dbReference type="InterPro" id="IPR004360">
    <property type="entry name" value="Glyas_Fos-R_dOase_dom"/>
</dbReference>
<organism evidence="11 12">
    <name type="scientific">Pleurodeles waltl</name>
    <name type="common">Iberian ribbed newt</name>
    <dbReference type="NCBI Taxonomy" id="8319"/>
    <lineage>
        <taxon>Eukaryota</taxon>
        <taxon>Metazoa</taxon>
        <taxon>Chordata</taxon>
        <taxon>Craniata</taxon>
        <taxon>Vertebrata</taxon>
        <taxon>Euteleostomi</taxon>
        <taxon>Amphibia</taxon>
        <taxon>Batrachia</taxon>
        <taxon>Caudata</taxon>
        <taxon>Salamandroidea</taxon>
        <taxon>Salamandridae</taxon>
        <taxon>Pleurodelinae</taxon>
        <taxon>Pleurodeles</taxon>
    </lineage>
</organism>
<keyword evidence="3 9" id="KW-0479">Metal-binding</keyword>
<sequence>MSQLLSRLSHITFNVKNGLQLVSDLVNRFRFQLFAVRITEGARQFAFKQGSAIFVVNETSPGEQGVLESNWSIQRPESCRGIHNPPRKQETASSTGVGLLYDGDLSAAVDTASNVCFEVEDVDCIFRHLCSHKCRIMVPPARLEDDEGFVTYLVVKSVVGNVCHTLVDRSKYRGEFLPGFQKIESQNTQFDNVITHFDHVAYASPRLSTPGILEWYEKCFGFKRFQLSHDEKPGEGYVIQGAGVGLRLTAMQYWKCSEVGLSFSSEAQEKDCKFVIAESLPEQGRNQVDTFLEQHGGAGIQHVGLYTPNIIVAAQVLQDAGVQFVTPPPDYYSEVSKKMEISEAGLDLELLSQLGILLDGEQKGSETLPLTVEARKRYLMQIFTQPIFSEETFFLELIQRHGASGFGEGNIRALWKAIQAYMDRQEKPLTL</sequence>
<accession>A0AAV7SZ34</accession>
<dbReference type="Gene3D" id="3.10.180.10">
    <property type="entry name" value="2,3-Dihydroxybiphenyl 1,2-Dioxygenase, domain 1"/>
    <property type="match status" value="2"/>
</dbReference>
<evidence type="ECO:0000256" key="4">
    <source>
        <dbReference type="ARBA" id="ARBA00022737"/>
    </source>
</evidence>
<evidence type="ECO:0000313" key="11">
    <source>
        <dbReference type="EMBL" id="KAJ1169495.1"/>
    </source>
</evidence>
<dbReference type="InterPro" id="IPR041736">
    <property type="entry name" value="4OHPhenylPyrv_dOase_N"/>
</dbReference>
<dbReference type="EMBL" id="JANPWB010000007">
    <property type="protein sequence ID" value="KAJ1169495.1"/>
    <property type="molecule type" value="Genomic_DNA"/>
</dbReference>
<feature type="domain" description="VOC" evidence="10">
    <location>
        <begin position="196"/>
        <end position="353"/>
    </location>
</feature>
<name>A0AAV7SZ34_PLEWA</name>
<dbReference type="CDD" id="cd07250">
    <property type="entry name" value="HPPD_C_like"/>
    <property type="match status" value="1"/>
</dbReference>
<dbReference type="GO" id="GO:0046872">
    <property type="term" value="F:metal ion binding"/>
    <property type="evidence" value="ECO:0007669"/>
    <property type="project" value="UniProtKB-KW"/>
</dbReference>
<evidence type="ECO:0000256" key="5">
    <source>
        <dbReference type="ARBA" id="ARBA00023004"/>
    </source>
</evidence>
<dbReference type="CDD" id="cd08342">
    <property type="entry name" value="HPPD_N_like"/>
    <property type="match status" value="1"/>
</dbReference>
<comment type="similarity">
    <text evidence="1 8">Belongs to the 4HPPD family.</text>
</comment>
<evidence type="ECO:0000256" key="1">
    <source>
        <dbReference type="ARBA" id="ARBA00005877"/>
    </source>
</evidence>
<evidence type="ECO:0000259" key="10">
    <source>
        <dbReference type="PROSITE" id="PS51819"/>
    </source>
</evidence>
<keyword evidence="4" id="KW-0677">Repeat</keyword>
<dbReference type="Pfam" id="PF00903">
    <property type="entry name" value="Glyoxalase"/>
    <property type="match status" value="1"/>
</dbReference>
<feature type="binding site" evidence="9">
    <location>
        <position position="396"/>
    </location>
    <ligand>
        <name>Fe cation</name>
        <dbReference type="ChEBI" id="CHEBI:24875"/>
    </ligand>
</feature>
<evidence type="ECO:0000313" key="12">
    <source>
        <dbReference type="Proteomes" id="UP001066276"/>
    </source>
</evidence>
<feature type="domain" description="VOC" evidence="10">
    <location>
        <begin position="7"/>
        <end position="169"/>
    </location>
</feature>
<gene>
    <name evidence="11" type="ORF">NDU88_001388</name>
</gene>
<dbReference type="GO" id="GO:0003868">
    <property type="term" value="F:4-hydroxyphenylpyruvate dioxygenase activity"/>
    <property type="evidence" value="ECO:0007669"/>
    <property type="project" value="UniProtKB-EC"/>
</dbReference>
<comment type="function">
    <text evidence="6">Catalyzes the conversion of 4-hydroxyphenylpyruvic acid to homogentisic acid, one of the steps in tyrosine catabolism.</text>
</comment>
<evidence type="ECO:0000256" key="8">
    <source>
        <dbReference type="PIRNR" id="PIRNR009283"/>
    </source>
</evidence>
<keyword evidence="12" id="KW-1185">Reference proteome</keyword>
<evidence type="ECO:0000256" key="2">
    <source>
        <dbReference type="ARBA" id="ARBA00018452"/>
    </source>
</evidence>
<comment type="caution">
    <text evidence="11">The sequence shown here is derived from an EMBL/GenBank/DDBJ whole genome shotgun (WGS) entry which is preliminary data.</text>
</comment>
<dbReference type="InterPro" id="IPR037523">
    <property type="entry name" value="VOC_core"/>
</dbReference>
<dbReference type="PIRSF" id="PIRSF009283">
    <property type="entry name" value="HPP_dOase"/>
    <property type="match status" value="1"/>
</dbReference>
<feature type="binding site" evidence="9">
    <location>
        <position position="302"/>
    </location>
    <ligand>
        <name>Fe cation</name>
        <dbReference type="ChEBI" id="CHEBI:24875"/>
    </ligand>
</feature>
<feature type="binding site" evidence="9">
    <location>
        <position position="199"/>
    </location>
    <ligand>
        <name>Fe cation</name>
        <dbReference type="ChEBI" id="CHEBI:24875"/>
    </ligand>
</feature>
<evidence type="ECO:0000256" key="6">
    <source>
        <dbReference type="ARBA" id="ARBA00033727"/>
    </source>
</evidence>
<keyword evidence="5 9" id="KW-0408">Iron</keyword>
<dbReference type="PROSITE" id="PS51819">
    <property type="entry name" value="VOC"/>
    <property type="match status" value="2"/>
</dbReference>
<dbReference type="InterPro" id="IPR005956">
    <property type="entry name" value="4OHPhenylPyrv_dOase"/>
</dbReference>
<protein>
    <recommendedName>
        <fullName evidence="2 8">4-hydroxyphenylpyruvate dioxygenase</fullName>
    </recommendedName>
</protein>
<dbReference type="AlphaFoldDB" id="A0AAV7SZ34"/>
<evidence type="ECO:0000256" key="3">
    <source>
        <dbReference type="ARBA" id="ARBA00022723"/>
    </source>
</evidence>
<proteinExistence type="inferred from homology"/>
<dbReference type="InterPro" id="IPR029068">
    <property type="entry name" value="Glyas_Bleomycin-R_OHBP_Dase"/>
</dbReference>
<dbReference type="GO" id="GO:0009072">
    <property type="term" value="P:aromatic amino acid metabolic process"/>
    <property type="evidence" value="ECO:0007669"/>
    <property type="project" value="InterPro"/>
</dbReference>